<evidence type="ECO:0000313" key="1">
    <source>
        <dbReference type="EMBL" id="RWU27041.1"/>
    </source>
</evidence>
<dbReference type="EMBL" id="QJRG01000033">
    <property type="protein sequence ID" value="RWU27041.1"/>
    <property type="molecule type" value="Genomic_DNA"/>
</dbReference>
<dbReference type="OrthoDB" id="6988669at2"/>
<dbReference type="AlphaFoldDB" id="A0A443ZZY2"/>
<dbReference type="STRING" id="237609.PSAKL28_51170"/>
<evidence type="ECO:0000313" key="2">
    <source>
        <dbReference type="Proteomes" id="UP000288983"/>
    </source>
</evidence>
<gene>
    <name evidence="1" type="ORF">DM813_02735</name>
</gene>
<dbReference type="Proteomes" id="UP000288983">
    <property type="component" value="Unassembled WGS sequence"/>
</dbReference>
<reference evidence="1 2" key="1">
    <citation type="submission" date="2018-06" db="EMBL/GenBank/DDBJ databases">
        <title>Bacteria isolated from soil of Wuhan.</title>
        <authorList>
            <person name="Wei X."/>
            <person name="Chunhua H."/>
        </authorList>
    </citation>
    <scope>NUCLEOTIDE SEQUENCE [LARGE SCALE GENOMIC DNA]</scope>
    <source>
        <strain evidence="2">xwS2</strain>
    </source>
</reference>
<name>A0A443ZZY2_9PSED</name>
<protein>
    <submittedName>
        <fullName evidence="1">Uncharacterized protein</fullName>
    </submittedName>
</protein>
<organism evidence="1 2">
    <name type="scientific">Pseudomonas alkylphenolica</name>
    <dbReference type="NCBI Taxonomy" id="237609"/>
    <lineage>
        <taxon>Bacteria</taxon>
        <taxon>Pseudomonadati</taxon>
        <taxon>Pseudomonadota</taxon>
        <taxon>Gammaproteobacteria</taxon>
        <taxon>Pseudomonadales</taxon>
        <taxon>Pseudomonadaceae</taxon>
        <taxon>Pseudomonas</taxon>
    </lineage>
</organism>
<comment type="caution">
    <text evidence="1">The sequence shown here is derived from an EMBL/GenBank/DDBJ whole genome shotgun (WGS) entry which is preliminary data.</text>
</comment>
<sequence>MGGDTLDFKERLTISEPSAVISMLERLGDKERHTAVGASLVEASRWRIKIKVEDIQASSEEQLFDVSRHSELLFSRQYFRLGSILNLAVIPTHGDALCYYILELDRLRCMND</sequence>
<accession>A0A443ZZY2</accession>
<proteinExistence type="predicted"/>